<evidence type="ECO:0000313" key="2">
    <source>
        <dbReference type="Proteomes" id="UP000001136"/>
    </source>
</evidence>
<reference evidence="1 2" key="1">
    <citation type="journal article" date="2007" name="PLoS ONE">
        <title>The complete genome sequence and analysis of the Epsilonproteobacterium Arcobacter butzleri.</title>
        <authorList>
            <person name="Miller W.G."/>
            <person name="Parker C.T."/>
            <person name="Rubenfield M."/>
            <person name="Mendz G.L."/>
            <person name="Woesten M.M.S.M."/>
            <person name="Ussery D.W."/>
            <person name="Stolz J.F."/>
            <person name="Binnewies T.T."/>
            <person name="Hallin P.F."/>
            <person name="Wang G."/>
            <person name="Malek J.A."/>
            <person name="Rogosin A."/>
            <person name="Stanker L.H."/>
            <person name="Mandrell R.E."/>
        </authorList>
    </citation>
    <scope>NUCLEOTIDE SEQUENCE [LARGE SCALE GENOMIC DNA]</scope>
    <source>
        <strain evidence="1 2">RM4018</strain>
    </source>
</reference>
<dbReference type="EMBL" id="CP000361">
    <property type="protein sequence ID" value="ABV66414.1"/>
    <property type="molecule type" value="Genomic_DNA"/>
</dbReference>
<dbReference type="Proteomes" id="UP000001136">
    <property type="component" value="Chromosome"/>
</dbReference>
<keyword evidence="2" id="KW-1185">Reference proteome</keyword>
<dbReference type="GeneID" id="24303682"/>
<gene>
    <name evidence="1" type="ordered locus">Abu_0129</name>
</gene>
<evidence type="ECO:0000313" key="1">
    <source>
        <dbReference type="EMBL" id="ABV66414.1"/>
    </source>
</evidence>
<dbReference type="RefSeq" id="WP_012012026.1">
    <property type="nucleotide sequence ID" value="NC_009850.1"/>
</dbReference>
<dbReference type="HOGENOM" id="CLU_1335599_0_0_7"/>
<dbReference type="eggNOG" id="ENOG50317UC">
    <property type="taxonomic scope" value="Bacteria"/>
</dbReference>
<organism evidence="1 2">
    <name type="scientific">Aliarcobacter butzleri (strain RM4018)</name>
    <name type="common">Arcobacter butzleri</name>
    <dbReference type="NCBI Taxonomy" id="367737"/>
    <lineage>
        <taxon>Bacteria</taxon>
        <taxon>Pseudomonadati</taxon>
        <taxon>Campylobacterota</taxon>
        <taxon>Epsilonproteobacteria</taxon>
        <taxon>Campylobacterales</taxon>
        <taxon>Arcobacteraceae</taxon>
        <taxon>Aliarcobacter</taxon>
    </lineage>
</organism>
<dbReference type="KEGG" id="abu:Abu_0129"/>
<accession>A8ER40</accession>
<sequence length="237" mass="27279">MVDAVNYSYIISRVNQEFDKLPISCVFFDSVDPISSSSMQKINSKINKHTIVGILFCQPSIKFVKDEILPSLDYLHHRSGDNINFFCCGYGAYWAPENENVVITIDGVKWSFDNKSFISIIEEFEQSTKWKYSGETELLLLDIIPSTNNKLNIKNAIVCNLELMYQDKAFTSSRAFFENLIRYFTNSENKSLLEYSDLKGISQGLEFLKNSILDNLPFKLKDLYNSTKSYAIKDIKK</sequence>
<dbReference type="AlphaFoldDB" id="A8ER40"/>
<name>A8ER40_ALIB4</name>
<proteinExistence type="predicted"/>
<protein>
    <submittedName>
        <fullName evidence="1">Uncharacterized protein</fullName>
    </submittedName>
</protein>
<dbReference type="STRING" id="367737.Abu_0129"/>